<keyword evidence="1" id="KW-0812">Transmembrane</keyword>
<protein>
    <submittedName>
        <fullName evidence="2">Uncharacterized protein</fullName>
    </submittedName>
</protein>
<dbReference type="InterPro" id="IPR046368">
    <property type="entry name" value="Tag1"/>
</dbReference>
<dbReference type="AlphaFoldDB" id="A0A9W9Y529"/>
<comment type="caution">
    <text evidence="2">The sequence shown here is derived from an EMBL/GenBank/DDBJ whole genome shotgun (WGS) entry which is preliminary data.</text>
</comment>
<sequence length="342" mass="37256">MSTTKASVVEEESHVSPTPVKRGFGARLAAHFKKWWWVHLIIFIACFLIILLPVVFVAYPKIAQDGITDSTLNITEMIISNPTPESFHLEQRQVIGTDSAFHPQIYSFDSAVSLAGAAEPFAHVAVPPVKSKDGAELHFEQKVDLSDASAFKDYNTAVMLNEEVLLNVYGRPGLKQGGLPKTTVTYNKTVVMKGLNGLKGFDVPKFNIIYPPDKKTNIGMNGTAIIPNPSVMTITMGNVTMNLKLDGRPVGTTYLNDLVLKPGNNSVPLIGEVDQAYIISLLLSKKNPYKDGVLPFDITGNSSVYNGKEIPYFTKALAANKLQIKLDVRAALKVAGVDLGKL</sequence>
<keyword evidence="1" id="KW-1133">Transmembrane helix</keyword>
<name>A0A9W9Y529_9EURO</name>
<dbReference type="GO" id="GO:0000329">
    <property type="term" value="C:fungal-type vacuole membrane"/>
    <property type="evidence" value="ECO:0007669"/>
    <property type="project" value="InterPro"/>
</dbReference>
<dbReference type="PANTHER" id="PTHR35895:SF1">
    <property type="entry name" value="LIPID-BINDING SERUM GLYCOPROTEIN C-TERMINAL DOMAIN-CONTAINING PROTEIN"/>
    <property type="match status" value="1"/>
</dbReference>
<organism evidence="2 3">
    <name type="scientific">Penicillium fimorum</name>
    <dbReference type="NCBI Taxonomy" id="1882269"/>
    <lineage>
        <taxon>Eukaryota</taxon>
        <taxon>Fungi</taxon>
        <taxon>Dikarya</taxon>
        <taxon>Ascomycota</taxon>
        <taxon>Pezizomycotina</taxon>
        <taxon>Eurotiomycetes</taxon>
        <taxon>Eurotiomycetidae</taxon>
        <taxon>Eurotiales</taxon>
        <taxon>Aspergillaceae</taxon>
        <taxon>Penicillium</taxon>
    </lineage>
</organism>
<gene>
    <name evidence="2" type="ORF">N7463_000416</name>
</gene>
<feature type="transmembrane region" description="Helical" evidence="1">
    <location>
        <begin position="36"/>
        <end position="59"/>
    </location>
</feature>
<reference evidence="2" key="1">
    <citation type="submission" date="2022-12" db="EMBL/GenBank/DDBJ databases">
        <authorList>
            <person name="Petersen C."/>
        </authorList>
    </citation>
    <scope>NUCLEOTIDE SEQUENCE</scope>
    <source>
        <strain evidence="2">IBT 29495</strain>
    </source>
</reference>
<reference evidence="2" key="2">
    <citation type="journal article" date="2023" name="IMA Fungus">
        <title>Comparative genomic study of the Penicillium genus elucidates a diverse pangenome and 15 lateral gene transfer events.</title>
        <authorList>
            <person name="Petersen C."/>
            <person name="Sorensen T."/>
            <person name="Nielsen M.R."/>
            <person name="Sondergaard T.E."/>
            <person name="Sorensen J.L."/>
            <person name="Fitzpatrick D.A."/>
            <person name="Frisvad J.C."/>
            <person name="Nielsen K.L."/>
        </authorList>
    </citation>
    <scope>NUCLEOTIDE SEQUENCE</scope>
    <source>
        <strain evidence="2">IBT 29495</strain>
    </source>
</reference>
<evidence type="ECO:0000313" key="3">
    <source>
        <dbReference type="Proteomes" id="UP001149954"/>
    </source>
</evidence>
<dbReference type="InterPro" id="IPR022185">
    <property type="entry name" value="DUF3712"/>
</dbReference>
<dbReference type="Proteomes" id="UP001149954">
    <property type="component" value="Unassembled WGS sequence"/>
</dbReference>
<keyword evidence="1" id="KW-0472">Membrane</keyword>
<proteinExistence type="predicted"/>
<dbReference type="PANTHER" id="PTHR35895">
    <property type="entry name" value="CHROMOSOME 16, WHOLE GENOME SHOTGUN SEQUENCE"/>
    <property type="match status" value="1"/>
</dbReference>
<dbReference type="OrthoDB" id="10039566at2759"/>
<dbReference type="EMBL" id="JAPWDS010000001">
    <property type="protein sequence ID" value="KAJ5519963.1"/>
    <property type="molecule type" value="Genomic_DNA"/>
</dbReference>
<evidence type="ECO:0000313" key="2">
    <source>
        <dbReference type="EMBL" id="KAJ5519963.1"/>
    </source>
</evidence>
<dbReference type="Pfam" id="PF12505">
    <property type="entry name" value="DUF3712"/>
    <property type="match status" value="1"/>
</dbReference>
<accession>A0A9W9Y529</accession>
<evidence type="ECO:0000256" key="1">
    <source>
        <dbReference type="SAM" id="Phobius"/>
    </source>
</evidence>
<keyword evidence="3" id="KW-1185">Reference proteome</keyword>